<dbReference type="SUPFAM" id="SSF82051">
    <property type="entry name" value="Obg GTP-binding protein N-terminal domain"/>
    <property type="match status" value="1"/>
</dbReference>
<dbReference type="InterPro" id="IPR006169">
    <property type="entry name" value="GTP1_OBG_dom"/>
</dbReference>
<feature type="domain" description="OBG-type G" evidence="9">
    <location>
        <begin position="163"/>
        <end position="329"/>
    </location>
</feature>
<dbReference type="AlphaFoldDB" id="E6PGI0"/>
<sequence length="421" mass="45200">MQFIDEATIEISAGNGGDGIVAWRREKYVPKGGPAGGDGGHGGGLYLLADPELNTLVEFRFKRKFAAESGKAGGTSNKSGRAGDDLVIPVPVGTLVYKSTETQSEALLADLAQPGQRVLVARGGKGGLGNQHFATAARQAPDYAIRGEAGEECVVRLELKLLADVGIVGVPNAGKSTLLSVITAARPKIADYPFTTIEPQLGVVRLDDERSFVAVDVPGLIEGAHEGAGLGDRFLRHVERTRILVHLLDGAKSLDEMASDRATIEAELRAWNPLLLEKPTIVAVTKLDLPEARERFAELRDRDPETMGISAATHQGVPELLGAMWRALSLAPPPAAIDVTPAQISLPTRETFTISREDDGTFVVTGERVEQLAERTNFDSDEALARFERALVKMGVEKELQARGVREGDSVRIGTYEFTYS</sequence>
<protein>
    <submittedName>
        <fullName evidence="12">GTPase involved in cell partioning and DNA repair</fullName>
    </submittedName>
</protein>
<evidence type="ECO:0000256" key="3">
    <source>
        <dbReference type="ARBA" id="ARBA00022490"/>
    </source>
</evidence>
<comment type="similarity">
    <text evidence="2">Belongs to the TRAFAC class OBG-HflX-like GTPase superfamily. OBG GTPase family.</text>
</comment>
<keyword evidence="8" id="KW-0342">GTP-binding</keyword>
<dbReference type="NCBIfam" id="TIGR02729">
    <property type="entry name" value="Obg_CgtA"/>
    <property type="match status" value="1"/>
</dbReference>
<dbReference type="Gene3D" id="3.30.300.350">
    <property type="entry name" value="GTP-binding protein OBG, C-terminal domain"/>
    <property type="match status" value="1"/>
</dbReference>
<dbReference type="NCBIfam" id="NF008955">
    <property type="entry name" value="PRK12297.1"/>
    <property type="match status" value="1"/>
</dbReference>
<dbReference type="FunFam" id="2.70.210.12:FF:000001">
    <property type="entry name" value="GTPase Obg"/>
    <property type="match status" value="1"/>
</dbReference>
<evidence type="ECO:0000256" key="2">
    <source>
        <dbReference type="ARBA" id="ARBA00007699"/>
    </source>
</evidence>
<evidence type="ECO:0000256" key="1">
    <source>
        <dbReference type="ARBA" id="ARBA00001946"/>
    </source>
</evidence>
<dbReference type="NCBIfam" id="NF008956">
    <property type="entry name" value="PRK12299.1"/>
    <property type="match status" value="1"/>
</dbReference>
<evidence type="ECO:0000256" key="6">
    <source>
        <dbReference type="ARBA" id="ARBA00022801"/>
    </source>
</evidence>
<evidence type="ECO:0000259" key="10">
    <source>
        <dbReference type="PROSITE" id="PS51881"/>
    </source>
</evidence>
<dbReference type="PANTHER" id="PTHR11702">
    <property type="entry name" value="DEVELOPMENTALLY REGULATED GTP-BINDING PROTEIN-RELATED"/>
    <property type="match status" value="1"/>
</dbReference>
<dbReference type="InterPro" id="IPR045086">
    <property type="entry name" value="OBG_GTPase"/>
</dbReference>
<keyword evidence="4" id="KW-0479">Metal-binding</keyword>
<evidence type="ECO:0000256" key="5">
    <source>
        <dbReference type="ARBA" id="ARBA00022741"/>
    </source>
</evidence>
<gene>
    <name evidence="12" type="primary">obg</name>
    <name evidence="12" type="ORF">CARN1_2638</name>
</gene>
<dbReference type="Gene3D" id="3.40.50.300">
    <property type="entry name" value="P-loop containing nucleotide triphosphate hydrolases"/>
    <property type="match status" value="1"/>
</dbReference>
<dbReference type="PROSITE" id="PS00905">
    <property type="entry name" value="GTP1_OBG"/>
    <property type="match status" value="1"/>
</dbReference>
<dbReference type="PANTHER" id="PTHR11702:SF31">
    <property type="entry name" value="MITOCHONDRIAL RIBOSOME-ASSOCIATED GTPASE 2"/>
    <property type="match status" value="1"/>
</dbReference>
<proteinExistence type="inferred from homology"/>
<keyword evidence="7" id="KW-0460">Magnesium</keyword>
<feature type="domain" description="OCT" evidence="10">
    <location>
        <begin position="344"/>
        <end position="421"/>
    </location>
</feature>
<dbReference type="InterPro" id="IPR006073">
    <property type="entry name" value="GTP-bd"/>
</dbReference>
<dbReference type="CDD" id="cd01898">
    <property type="entry name" value="Obg"/>
    <property type="match status" value="1"/>
</dbReference>
<dbReference type="PROSITE" id="PS51883">
    <property type="entry name" value="OBG"/>
    <property type="match status" value="1"/>
</dbReference>
<dbReference type="NCBIfam" id="NF008954">
    <property type="entry name" value="PRK12296.1"/>
    <property type="match status" value="1"/>
</dbReference>
<dbReference type="GO" id="GO:0000287">
    <property type="term" value="F:magnesium ion binding"/>
    <property type="evidence" value="ECO:0007669"/>
    <property type="project" value="InterPro"/>
</dbReference>
<dbReference type="Pfam" id="PF01926">
    <property type="entry name" value="MMR_HSR1"/>
    <property type="match status" value="1"/>
</dbReference>
<dbReference type="InterPro" id="IPR036346">
    <property type="entry name" value="GTP-bd_prot_GTP1/OBG_C_sf"/>
</dbReference>
<keyword evidence="3" id="KW-0963">Cytoplasm</keyword>
<evidence type="ECO:0000313" key="12">
    <source>
        <dbReference type="EMBL" id="CBH75568.1"/>
    </source>
</evidence>
<dbReference type="PROSITE" id="PS51710">
    <property type="entry name" value="G_OBG"/>
    <property type="match status" value="1"/>
</dbReference>
<dbReference type="EMBL" id="CABL01000011">
    <property type="protein sequence ID" value="CBH75568.1"/>
    <property type="molecule type" value="Genomic_DNA"/>
</dbReference>
<dbReference type="InterPro" id="IPR006074">
    <property type="entry name" value="GTP1-OBG_CS"/>
</dbReference>
<dbReference type="InterPro" id="IPR014100">
    <property type="entry name" value="GTP-bd_Obg/CgtA"/>
</dbReference>
<dbReference type="HAMAP" id="MF_01454">
    <property type="entry name" value="GTPase_Obg"/>
    <property type="match status" value="1"/>
</dbReference>
<evidence type="ECO:0000256" key="4">
    <source>
        <dbReference type="ARBA" id="ARBA00022723"/>
    </source>
</evidence>
<dbReference type="InterPro" id="IPR036726">
    <property type="entry name" value="GTP1_OBG_dom_sf"/>
</dbReference>
<reference evidence="12" key="1">
    <citation type="submission" date="2009-10" db="EMBL/GenBank/DDBJ databases">
        <title>Diversity of trophic interactions inside an arsenic-rich microbial ecosystem.</title>
        <authorList>
            <person name="Bertin P.N."/>
            <person name="Heinrich-Salmeron A."/>
            <person name="Pelletier E."/>
            <person name="Goulhen-Chollet F."/>
            <person name="Arsene-Ploetze F."/>
            <person name="Gallien S."/>
            <person name="Calteau A."/>
            <person name="Vallenet D."/>
            <person name="Casiot C."/>
            <person name="Chane-Woon-Ming B."/>
            <person name="Giloteaux L."/>
            <person name="Barakat M."/>
            <person name="Bonnefoy V."/>
            <person name="Bruneel O."/>
            <person name="Chandler M."/>
            <person name="Cleiss J."/>
            <person name="Duran R."/>
            <person name="Elbaz-Poulichet F."/>
            <person name="Fonknechten N."/>
            <person name="Lauga B."/>
            <person name="Mornico D."/>
            <person name="Ortet P."/>
            <person name="Schaeffer C."/>
            <person name="Siguier P."/>
            <person name="Alexander Thil Smith A."/>
            <person name="Van Dorsselaer A."/>
            <person name="Weissenbach J."/>
            <person name="Medigue C."/>
            <person name="Le Paslier D."/>
        </authorList>
    </citation>
    <scope>NUCLEOTIDE SEQUENCE</scope>
</reference>
<dbReference type="SUPFAM" id="SSF102741">
    <property type="entry name" value="Obg GTP-binding protein C-terminal domain"/>
    <property type="match status" value="1"/>
</dbReference>
<keyword evidence="6" id="KW-0378">Hydrolase</keyword>
<comment type="cofactor">
    <cofactor evidence="1">
        <name>Mg(2+)</name>
        <dbReference type="ChEBI" id="CHEBI:18420"/>
    </cofactor>
</comment>
<dbReference type="PRINTS" id="PR00326">
    <property type="entry name" value="GTP1OBG"/>
</dbReference>
<keyword evidence="5" id="KW-0547">Nucleotide-binding</keyword>
<evidence type="ECO:0000256" key="7">
    <source>
        <dbReference type="ARBA" id="ARBA00022842"/>
    </source>
</evidence>
<dbReference type="PROSITE" id="PS51881">
    <property type="entry name" value="OCT"/>
    <property type="match status" value="1"/>
</dbReference>
<evidence type="ECO:0000259" key="11">
    <source>
        <dbReference type="PROSITE" id="PS51883"/>
    </source>
</evidence>
<dbReference type="NCBIfam" id="TIGR03595">
    <property type="entry name" value="Obg_CgtA_exten"/>
    <property type="match status" value="1"/>
</dbReference>
<comment type="caution">
    <text evidence="12">The sequence shown here is derived from an EMBL/GenBank/DDBJ whole genome shotgun (WGS) entry which is preliminary data.</text>
</comment>
<feature type="domain" description="Obg" evidence="11">
    <location>
        <begin position="1"/>
        <end position="162"/>
    </location>
</feature>
<dbReference type="InterPro" id="IPR031167">
    <property type="entry name" value="G_OBG"/>
</dbReference>
<evidence type="ECO:0000259" key="9">
    <source>
        <dbReference type="PROSITE" id="PS51710"/>
    </source>
</evidence>
<dbReference type="SUPFAM" id="SSF52540">
    <property type="entry name" value="P-loop containing nucleoside triphosphate hydrolases"/>
    <property type="match status" value="1"/>
</dbReference>
<dbReference type="GO" id="GO:0003924">
    <property type="term" value="F:GTPase activity"/>
    <property type="evidence" value="ECO:0007669"/>
    <property type="project" value="InterPro"/>
</dbReference>
<dbReference type="Pfam" id="PF01018">
    <property type="entry name" value="GTP1_OBG"/>
    <property type="match status" value="1"/>
</dbReference>
<dbReference type="InterPro" id="IPR027417">
    <property type="entry name" value="P-loop_NTPase"/>
</dbReference>
<accession>E6PGI0</accession>
<dbReference type="Gene3D" id="2.70.210.12">
    <property type="entry name" value="GTP1/OBG domain"/>
    <property type="match status" value="1"/>
</dbReference>
<name>E6PGI0_9ZZZZ</name>
<organism evidence="12">
    <name type="scientific">mine drainage metagenome</name>
    <dbReference type="NCBI Taxonomy" id="410659"/>
    <lineage>
        <taxon>unclassified sequences</taxon>
        <taxon>metagenomes</taxon>
        <taxon>ecological metagenomes</taxon>
    </lineage>
</organism>
<dbReference type="InterPro" id="IPR015349">
    <property type="entry name" value="OCT_dom"/>
</dbReference>
<dbReference type="Pfam" id="PF09269">
    <property type="entry name" value="DUF1967"/>
    <property type="match status" value="1"/>
</dbReference>
<evidence type="ECO:0000256" key="8">
    <source>
        <dbReference type="ARBA" id="ARBA00023134"/>
    </source>
</evidence>
<dbReference type="GO" id="GO:0005525">
    <property type="term" value="F:GTP binding"/>
    <property type="evidence" value="ECO:0007669"/>
    <property type="project" value="UniProtKB-KW"/>
</dbReference>